<sequence length="287" mass="33862">MSCQSFRLYRTILFASKRVRVTFSVMPLRLSLREPLKRVVICIKHISDRKRKKNTKPRVDDEEEVPIKKRGALRDKKNVGYLFKLKGEQIATSENWQLFVHDGRHNHEIAVYNHGHVQAARLTEEQLKQTEHLRKSHVPPRNILRFLRELNVGCAFRKYTMFLPRLRRTGCRRNTVEEVLGLSVQRGYTVFYRNTEDNNVLSDIVVAHPTSIAMIRTWPYTLIMDTTYKTNNESILNDGDPIVIITDRESRLMPVIEDVLRKSYHMLRRRHINQTVLTKLTEMVKDE</sequence>
<evidence type="ECO:0000313" key="1">
    <source>
        <dbReference type="EMBL" id="KAI5663229.1"/>
    </source>
</evidence>
<dbReference type="Proteomes" id="UP001060085">
    <property type="component" value="Linkage Group LG05"/>
</dbReference>
<organism evidence="1 2">
    <name type="scientific">Catharanthus roseus</name>
    <name type="common">Madagascar periwinkle</name>
    <name type="synonym">Vinca rosea</name>
    <dbReference type="NCBI Taxonomy" id="4058"/>
    <lineage>
        <taxon>Eukaryota</taxon>
        <taxon>Viridiplantae</taxon>
        <taxon>Streptophyta</taxon>
        <taxon>Embryophyta</taxon>
        <taxon>Tracheophyta</taxon>
        <taxon>Spermatophyta</taxon>
        <taxon>Magnoliopsida</taxon>
        <taxon>eudicotyledons</taxon>
        <taxon>Gunneridae</taxon>
        <taxon>Pentapetalae</taxon>
        <taxon>asterids</taxon>
        <taxon>lamiids</taxon>
        <taxon>Gentianales</taxon>
        <taxon>Apocynaceae</taxon>
        <taxon>Rauvolfioideae</taxon>
        <taxon>Vinceae</taxon>
        <taxon>Catharanthinae</taxon>
        <taxon>Catharanthus</taxon>
    </lineage>
</organism>
<dbReference type="EMBL" id="CM044705">
    <property type="protein sequence ID" value="KAI5663229.1"/>
    <property type="molecule type" value="Genomic_DNA"/>
</dbReference>
<protein>
    <submittedName>
        <fullName evidence="1">Uncharacterized protein</fullName>
    </submittedName>
</protein>
<keyword evidence="2" id="KW-1185">Reference proteome</keyword>
<comment type="caution">
    <text evidence="1">The sequence shown here is derived from an EMBL/GenBank/DDBJ whole genome shotgun (WGS) entry which is preliminary data.</text>
</comment>
<name>A0ACC0ARQ4_CATRO</name>
<accession>A0ACC0ARQ4</accession>
<gene>
    <name evidence="1" type="ORF">M9H77_22552</name>
</gene>
<reference evidence="2" key="1">
    <citation type="journal article" date="2023" name="Nat. Plants">
        <title>Single-cell RNA sequencing provides a high-resolution roadmap for understanding the multicellular compartmentation of specialized metabolism.</title>
        <authorList>
            <person name="Sun S."/>
            <person name="Shen X."/>
            <person name="Li Y."/>
            <person name="Li Y."/>
            <person name="Wang S."/>
            <person name="Li R."/>
            <person name="Zhang H."/>
            <person name="Shen G."/>
            <person name="Guo B."/>
            <person name="Wei J."/>
            <person name="Xu J."/>
            <person name="St-Pierre B."/>
            <person name="Chen S."/>
            <person name="Sun C."/>
        </authorList>
    </citation>
    <scope>NUCLEOTIDE SEQUENCE [LARGE SCALE GENOMIC DNA]</scope>
</reference>
<proteinExistence type="predicted"/>
<evidence type="ECO:0000313" key="2">
    <source>
        <dbReference type="Proteomes" id="UP001060085"/>
    </source>
</evidence>